<accession>K1SDP7</accession>
<sequence length="299" mass="33441">MNLIDFHCDTLSECYNRKSELYKNDLHIDLERGKRVFNKYCQVFAVWIPDEKRGDEAYDYFNNVYAFFKKQLLKNYNTVAFCCSSGEMVNAFGENKIAAFLSVEGGAVLGGDIDVIDALYEKGVRILTLTWNGQNELGDGCFTENAKGLSPFGVNCVKKLQKKGIVVDVSHLSERGFYDVAEFSEKPFIATHSDCDIVNNPFAEKRNLTDAQIRIITEQKGIIGLNLYEKFLGVENGVGLCSVIRQIEHFCSLGAEHTICLGCDFDGCTVSDDLCGIDKLYKIANGLARENYSDELING</sequence>
<proteinExistence type="predicted"/>
<organism evidence="1">
    <name type="scientific">human gut metagenome</name>
    <dbReference type="NCBI Taxonomy" id="408170"/>
    <lineage>
        <taxon>unclassified sequences</taxon>
        <taxon>metagenomes</taxon>
        <taxon>organismal metagenomes</taxon>
    </lineage>
</organism>
<gene>
    <name evidence="1" type="ORF">LEA_15248</name>
</gene>
<evidence type="ECO:0000313" key="1">
    <source>
        <dbReference type="EMBL" id="EKC55628.1"/>
    </source>
</evidence>
<dbReference type="EMBL" id="AJWY01010408">
    <property type="protein sequence ID" value="EKC55628.1"/>
    <property type="molecule type" value="Genomic_DNA"/>
</dbReference>
<dbReference type="Pfam" id="PF01244">
    <property type="entry name" value="Peptidase_M19"/>
    <property type="match status" value="1"/>
</dbReference>
<dbReference type="PANTHER" id="PTHR10443">
    <property type="entry name" value="MICROSOMAL DIPEPTIDASE"/>
    <property type="match status" value="1"/>
</dbReference>
<name>K1SDP7_9ZZZZ</name>
<dbReference type="InterPro" id="IPR032466">
    <property type="entry name" value="Metal_Hydrolase"/>
</dbReference>
<dbReference type="AlphaFoldDB" id="K1SDP7"/>
<dbReference type="PROSITE" id="PS51365">
    <property type="entry name" value="RENAL_DIPEPTIDASE_2"/>
    <property type="match status" value="1"/>
</dbReference>
<dbReference type="GO" id="GO:0006508">
    <property type="term" value="P:proteolysis"/>
    <property type="evidence" value="ECO:0007669"/>
    <property type="project" value="InterPro"/>
</dbReference>
<comment type="caution">
    <text evidence="1">The sequence shown here is derived from an EMBL/GenBank/DDBJ whole genome shotgun (WGS) entry which is preliminary data.</text>
</comment>
<feature type="non-terminal residue" evidence="1">
    <location>
        <position position="299"/>
    </location>
</feature>
<dbReference type="InterPro" id="IPR008257">
    <property type="entry name" value="Pept_M19"/>
</dbReference>
<dbReference type="SUPFAM" id="SSF51556">
    <property type="entry name" value="Metallo-dependent hydrolases"/>
    <property type="match status" value="1"/>
</dbReference>
<dbReference type="GO" id="GO:0070573">
    <property type="term" value="F:metallodipeptidase activity"/>
    <property type="evidence" value="ECO:0007669"/>
    <property type="project" value="InterPro"/>
</dbReference>
<dbReference type="Gene3D" id="3.20.20.140">
    <property type="entry name" value="Metal-dependent hydrolases"/>
    <property type="match status" value="1"/>
</dbReference>
<reference evidence="1" key="1">
    <citation type="journal article" date="2013" name="Environ. Microbiol.">
        <title>Microbiota from the distal guts of lean and obese adolescents exhibit partial functional redundancy besides clear differences in community structure.</title>
        <authorList>
            <person name="Ferrer M."/>
            <person name="Ruiz A."/>
            <person name="Lanza F."/>
            <person name="Haange S.B."/>
            <person name="Oberbach A."/>
            <person name="Till H."/>
            <person name="Bargiela R."/>
            <person name="Campoy C."/>
            <person name="Segura M.T."/>
            <person name="Richter M."/>
            <person name="von Bergen M."/>
            <person name="Seifert J."/>
            <person name="Suarez A."/>
        </authorList>
    </citation>
    <scope>NUCLEOTIDE SEQUENCE</scope>
</reference>
<protein>
    <submittedName>
        <fullName evidence="1">Membrane dipeptidase</fullName>
    </submittedName>
</protein>
<dbReference type="PANTHER" id="PTHR10443:SF12">
    <property type="entry name" value="DIPEPTIDASE"/>
    <property type="match status" value="1"/>
</dbReference>